<proteinExistence type="predicted"/>
<protein>
    <recommendedName>
        <fullName evidence="10">Transporter</fullName>
    </recommendedName>
</protein>
<dbReference type="EMBL" id="CP016379">
    <property type="protein sequence ID" value="AZR74085.1"/>
    <property type="molecule type" value="Genomic_DNA"/>
</dbReference>
<evidence type="ECO:0000256" key="1">
    <source>
        <dbReference type="ARBA" id="ARBA00004442"/>
    </source>
</evidence>
<sequence>MKKIFIIILIFTLSAICLADDKQVVDFQKGLKLAFQNNIDLKIAQLNLTNSQIAWEKNKLSANADTRFQQLKLTLDLAKNKQNYRQARFDTIYSILNDFISFTSLLRTVEVNELQLKIKELELERINELYEKGSATSLELMNARVALEEQRLNLHIKREDLTEIIDNLKFKTGVKGEVMFIEFTPTVLPLEIEFEEALEKATNTSFEIKEKEINYQLACLELEKAKLENKPELEIKELNNNKEIASLSLVKAKNNLKEKIKDQFQALSQALKTIEVKENEFAIAKESYEQTKRGYEKGFYTESQFLQSKVSLLNSENAVFNAKADYFLKTIQFYQMIGEDELIEDKLIGVTPIEEVSFD</sequence>
<dbReference type="InterPro" id="IPR051906">
    <property type="entry name" value="TolC-like"/>
</dbReference>
<dbReference type="GO" id="GO:1990281">
    <property type="term" value="C:efflux pump complex"/>
    <property type="evidence" value="ECO:0007669"/>
    <property type="project" value="TreeGrafter"/>
</dbReference>
<dbReference type="Gene3D" id="1.20.1600.10">
    <property type="entry name" value="Outer membrane efflux proteins (OEP)"/>
    <property type="match status" value="2"/>
</dbReference>
<evidence type="ECO:0000256" key="7">
    <source>
        <dbReference type="SAM" id="SignalP"/>
    </source>
</evidence>
<comment type="subcellular location">
    <subcellularLocation>
        <location evidence="1">Cell outer membrane</location>
    </subcellularLocation>
</comment>
<dbReference type="GO" id="GO:0009279">
    <property type="term" value="C:cell outer membrane"/>
    <property type="evidence" value="ECO:0007669"/>
    <property type="project" value="UniProtKB-SubCell"/>
</dbReference>
<keyword evidence="2" id="KW-1134">Transmembrane beta strand</keyword>
<evidence type="ECO:0000256" key="6">
    <source>
        <dbReference type="SAM" id="Coils"/>
    </source>
</evidence>
<name>A0A3Q9HS05_9FIRM</name>
<accession>A0A3Q9HS05</accession>
<dbReference type="RefSeq" id="WP_127017433.1">
    <property type="nucleotide sequence ID" value="NZ_CP016379.1"/>
</dbReference>
<keyword evidence="5" id="KW-0998">Cell outer membrane</keyword>
<evidence type="ECO:0000256" key="5">
    <source>
        <dbReference type="ARBA" id="ARBA00023237"/>
    </source>
</evidence>
<keyword evidence="4" id="KW-0472">Membrane</keyword>
<keyword evidence="9" id="KW-1185">Reference proteome</keyword>
<reference evidence="8 9" key="1">
    <citation type="submission" date="2016-07" db="EMBL/GenBank/DDBJ databases">
        <title>Genome and transcriptome analysis of iron-reducing fermentative bacteria Anoxybacter fermentans.</title>
        <authorList>
            <person name="Zeng X."/>
            <person name="Shao Z."/>
        </authorList>
    </citation>
    <scope>NUCLEOTIDE SEQUENCE [LARGE SCALE GENOMIC DNA]</scope>
    <source>
        <strain evidence="8 9">DY22613</strain>
    </source>
</reference>
<evidence type="ECO:0000313" key="9">
    <source>
        <dbReference type="Proteomes" id="UP000267250"/>
    </source>
</evidence>
<keyword evidence="7" id="KW-0732">Signal</keyword>
<dbReference type="GO" id="GO:0015288">
    <property type="term" value="F:porin activity"/>
    <property type="evidence" value="ECO:0007669"/>
    <property type="project" value="TreeGrafter"/>
</dbReference>
<keyword evidence="3" id="KW-0812">Transmembrane</keyword>
<feature type="coiled-coil region" evidence="6">
    <location>
        <begin position="208"/>
        <end position="277"/>
    </location>
</feature>
<evidence type="ECO:0000256" key="2">
    <source>
        <dbReference type="ARBA" id="ARBA00022452"/>
    </source>
</evidence>
<dbReference type="SUPFAM" id="SSF56954">
    <property type="entry name" value="Outer membrane efflux proteins (OEP)"/>
    <property type="match status" value="1"/>
</dbReference>
<feature type="chain" id="PRO_5039608442" description="Transporter" evidence="7">
    <location>
        <begin position="20"/>
        <end position="359"/>
    </location>
</feature>
<dbReference type="GO" id="GO:0015562">
    <property type="term" value="F:efflux transmembrane transporter activity"/>
    <property type="evidence" value="ECO:0007669"/>
    <property type="project" value="InterPro"/>
</dbReference>
<dbReference type="PANTHER" id="PTHR30026">
    <property type="entry name" value="OUTER MEMBRANE PROTEIN TOLC"/>
    <property type="match status" value="1"/>
</dbReference>
<organism evidence="8 9">
    <name type="scientific">Anoxybacter fermentans</name>
    <dbReference type="NCBI Taxonomy" id="1323375"/>
    <lineage>
        <taxon>Bacteria</taxon>
        <taxon>Bacillati</taxon>
        <taxon>Bacillota</taxon>
        <taxon>Clostridia</taxon>
        <taxon>Halanaerobiales</taxon>
        <taxon>Anoxybacter</taxon>
    </lineage>
</organism>
<dbReference type="PANTHER" id="PTHR30026:SF20">
    <property type="entry name" value="OUTER MEMBRANE PROTEIN TOLC"/>
    <property type="match status" value="1"/>
</dbReference>
<evidence type="ECO:0000313" key="8">
    <source>
        <dbReference type="EMBL" id="AZR74085.1"/>
    </source>
</evidence>
<keyword evidence="6" id="KW-0175">Coiled coil</keyword>
<evidence type="ECO:0000256" key="4">
    <source>
        <dbReference type="ARBA" id="ARBA00023136"/>
    </source>
</evidence>
<dbReference type="Proteomes" id="UP000267250">
    <property type="component" value="Chromosome"/>
</dbReference>
<evidence type="ECO:0008006" key="10">
    <source>
        <dbReference type="Google" id="ProtNLM"/>
    </source>
</evidence>
<gene>
    <name evidence="8" type="ORF">BBF96_12170</name>
</gene>
<evidence type="ECO:0000256" key="3">
    <source>
        <dbReference type="ARBA" id="ARBA00022692"/>
    </source>
</evidence>
<feature type="signal peptide" evidence="7">
    <location>
        <begin position="1"/>
        <end position="19"/>
    </location>
</feature>
<dbReference type="KEGG" id="aft:BBF96_12170"/>
<dbReference type="AlphaFoldDB" id="A0A3Q9HS05"/>